<dbReference type="RefSeq" id="WP_166275395.1">
    <property type="nucleotide sequence ID" value="NZ_JAAFGS010000004.1"/>
</dbReference>
<comment type="caution">
    <text evidence="2">The sequence shown here is derived from an EMBL/GenBank/DDBJ whole genome shotgun (WGS) entry which is preliminary data.</text>
</comment>
<dbReference type="Pfam" id="PF13560">
    <property type="entry name" value="HTH_31"/>
    <property type="match status" value="1"/>
</dbReference>
<dbReference type="SUPFAM" id="SSF47413">
    <property type="entry name" value="lambda repressor-like DNA-binding domains"/>
    <property type="match status" value="1"/>
</dbReference>
<organism evidence="2 3">
    <name type="scientific">Saccharibacillus alkalitolerans</name>
    <dbReference type="NCBI Taxonomy" id="2705290"/>
    <lineage>
        <taxon>Bacteria</taxon>
        <taxon>Bacillati</taxon>
        <taxon>Bacillota</taxon>
        <taxon>Bacilli</taxon>
        <taxon>Bacillales</taxon>
        <taxon>Paenibacillaceae</taxon>
        <taxon>Saccharibacillus</taxon>
    </lineage>
</organism>
<dbReference type="Pfam" id="PF17765">
    <property type="entry name" value="MLTR_LBD"/>
    <property type="match status" value="1"/>
</dbReference>
<name>A0ABX0FAD4_9BACL</name>
<dbReference type="Gene3D" id="1.10.260.40">
    <property type="entry name" value="lambda repressor-like DNA-binding domains"/>
    <property type="match status" value="1"/>
</dbReference>
<dbReference type="SMART" id="SM00530">
    <property type="entry name" value="HTH_XRE"/>
    <property type="match status" value="1"/>
</dbReference>
<sequence>MSDHTHRQELGRFLRTRRLRLSPEEAGLPPNDFTKRRTKGLRREEVAALAGISLPWYTSLEQGKDINVSDQVLDSLARVFRLNREERHHLRVLADPRRLALIPENNVPEVSSSLGFLLNQMPLCPAYISDSRMNVLAWNSLAFAVFGPFGTMDSRERNIIWRLFILPDYRAMFVDWQTLTAALLGHFRVMYSQHLEDPWYAEFIAEMTEKSPEFAAMWEDYEVRCASRHPQTLAHPEAGLLNLSNLVMPVQDGSGQFLHVYTPDSDDGSIERLERLALQTKEAR</sequence>
<reference evidence="2 3" key="1">
    <citation type="submission" date="2020-01" db="EMBL/GenBank/DDBJ databases">
        <title>Polyphasic characterisation and genomic insights into a novel alkali tolerant bacterium VR-M41.</title>
        <authorList>
            <person name="Vemuluri V.R."/>
        </authorList>
    </citation>
    <scope>NUCLEOTIDE SEQUENCE [LARGE SCALE GENOMIC DNA]</scope>
    <source>
        <strain evidence="2 3">VR-M41</strain>
    </source>
</reference>
<evidence type="ECO:0000313" key="3">
    <source>
        <dbReference type="Proteomes" id="UP000800303"/>
    </source>
</evidence>
<dbReference type="InterPro" id="IPR010982">
    <property type="entry name" value="Lambda_DNA-bd_dom_sf"/>
</dbReference>
<dbReference type="PANTHER" id="PTHR35010">
    <property type="entry name" value="BLL4672 PROTEIN-RELATED"/>
    <property type="match status" value="1"/>
</dbReference>
<protein>
    <submittedName>
        <fullName evidence="2">Helix-turn-helix domain-containing protein</fullName>
    </submittedName>
</protein>
<dbReference type="Proteomes" id="UP000800303">
    <property type="component" value="Unassembled WGS sequence"/>
</dbReference>
<gene>
    <name evidence="2" type="ORF">GYN08_14490</name>
</gene>
<dbReference type="EMBL" id="JAAFGS010000004">
    <property type="protein sequence ID" value="NGZ76533.1"/>
    <property type="molecule type" value="Genomic_DNA"/>
</dbReference>
<dbReference type="InterPro" id="IPR001387">
    <property type="entry name" value="Cro/C1-type_HTH"/>
</dbReference>
<evidence type="ECO:0000259" key="1">
    <source>
        <dbReference type="SMART" id="SM00530"/>
    </source>
</evidence>
<accession>A0ABX0FAD4</accession>
<dbReference type="Gene3D" id="3.30.450.180">
    <property type="match status" value="1"/>
</dbReference>
<evidence type="ECO:0000313" key="2">
    <source>
        <dbReference type="EMBL" id="NGZ76533.1"/>
    </source>
</evidence>
<feature type="domain" description="HTH cro/C1-type" evidence="1">
    <location>
        <begin position="13"/>
        <end position="87"/>
    </location>
</feature>
<dbReference type="InterPro" id="IPR041413">
    <property type="entry name" value="MLTR_LBD"/>
</dbReference>
<proteinExistence type="predicted"/>
<dbReference type="CDD" id="cd00093">
    <property type="entry name" value="HTH_XRE"/>
    <property type="match status" value="1"/>
</dbReference>
<keyword evidence="3" id="KW-1185">Reference proteome</keyword>